<name>A0A328DU70_9ASTE</name>
<proteinExistence type="inferred from homology"/>
<dbReference type="GO" id="GO:0000379">
    <property type="term" value="P:tRNA-type intron splice site recognition and cleavage"/>
    <property type="evidence" value="ECO:0007669"/>
    <property type="project" value="TreeGrafter"/>
</dbReference>
<evidence type="ECO:0000256" key="2">
    <source>
        <dbReference type="ARBA" id="ARBA00022694"/>
    </source>
</evidence>
<dbReference type="Pfam" id="PF12928">
    <property type="entry name" value="tRNA_int_end_N2"/>
    <property type="match status" value="1"/>
</dbReference>
<feature type="region of interest" description="Disordered" evidence="3">
    <location>
        <begin position="1"/>
        <end position="26"/>
    </location>
</feature>
<dbReference type="PANTHER" id="PTHR21027">
    <property type="entry name" value="TRNA-SPLICING ENDONUCLEASE SUBUNIT SEN54"/>
    <property type="match status" value="1"/>
</dbReference>
<evidence type="ECO:0000256" key="3">
    <source>
        <dbReference type="SAM" id="MobiDB-lite"/>
    </source>
</evidence>
<dbReference type="Proteomes" id="UP000249390">
    <property type="component" value="Unassembled WGS sequence"/>
</dbReference>
<evidence type="ECO:0000256" key="1">
    <source>
        <dbReference type="ARBA" id="ARBA00005736"/>
    </source>
</evidence>
<dbReference type="GO" id="GO:0000214">
    <property type="term" value="C:tRNA-intron endonuclease complex"/>
    <property type="evidence" value="ECO:0007669"/>
    <property type="project" value="TreeGrafter"/>
</dbReference>
<keyword evidence="6" id="KW-1185">Reference proteome</keyword>
<dbReference type="InterPro" id="IPR024337">
    <property type="entry name" value="tRNA_splic_suSen54"/>
</dbReference>
<organism evidence="5 6">
    <name type="scientific">Cuscuta australis</name>
    <dbReference type="NCBI Taxonomy" id="267555"/>
    <lineage>
        <taxon>Eukaryota</taxon>
        <taxon>Viridiplantae</taxon>
        <taxon>Streptophyta</taxon>
        <taxon>Embryophyta</taxon>
        <taxon>Tracheophyta</taxon>
        <taxon>Spermatophyta</taxon>
        <taxon>Magnoliopsida</taxon>
        <taxon>eudicotyledons</taxon>
        <taxon>Gunneridae</taxon>
        <taxon>Pentapetalae</taxon>
        <taxon>asterids</taxon>
        <taxon>lamiids</taxon>
        <taxon>Solanales</taxon>
        <taxon>Convolvulaceae</taxon>
        <taxon>Cuscuteae</taxon>
        <taxon>Cuscuta</taxon>
        <taxon>Cuscuta subgen. Grammica</taxon>
        <taxon>Cuscuta sect. Cleistogrammica</taxon>
    </lineage>
</organism>
<dbReference type="AlphaFoldDB" id="A0A328DU70"/>
<evidence type="ECO:0000313" key="6">
    <source>
        <dbReference type="Proteomes" id="UP000249390"/>
    </source>
</evidence>
<keyword evidence="2" id="KW-0819">tRNA processing</keyword>
<accession>A0A328DU70</accession>
<feature type="compositionally biased region" description="Acidic residues" evidence="3">
    <location>
        <begin position="17"/>
        <end position="26"/>
    </location>
</feature>
<protein>
    <recommendedName>
        <fullName evidence="4">tRNA-splicing endonuclease subunit Sen54 N-terminal domain-containing protein</fullName>
    </recommendedName>
</protein>
<gene>
    <name evidence="5" type="ORF">DM860_018032</name>
</gene>
<sequence>METDWASLSDGATDNENYGEDFDDDDENICSYSSGDIPKLQFRKDISKAKWVDKLGMAEIVERKGSLWTTTGIIRNGKIYCFIEEALYLVEIGALHVLGHGETPMSLKDVYNKVSEEKNGCSWDAFEAYRHLKCLGYILQRHGFLWTHKRTTMSPSVIPSTEETDSSEDTNFICERLNGVNINEVKPVFDVYPPNSRFKKSSPGQPRFILCFTGGSPPSKRHVEELERCCNVIPIKVCNVEHGRVNFISCKKVELPALP</sequence>
<evidence type="ECO:0000313" key="5">
    <source>
        <dbReference type="EMBL" id="RAL49234.1"/>
    </source>
</evidence>
<dbReference type="PANTHER" id="PTHR21027:SF1">
    <property type="entry name" value="TRNA-SPLICING ENDONUCLEASE SUBUNIT SEN54"/>
    <property type="match status" value="1"/>
</dbReference>
<dbReference type="InterPro" id="IPR024336">
    <property type="entry name" value="tRNA_splic_suSen54_N"/>
</dbReference>
<feature type="domain" description="tRNA-splicing endonuclease subunit Sen54 N-terminal" evidence="4">
    <location>
        <begin position="38"/>
        <end position="97"/>
    </location>
</feature>
<comment type="caution">
    <text evidence="5">The sequence shown here is derived from an EMBL/GenBank/DDBJ whole genome shotgun (WGS) entry which is preliminary data.</text>
</comment>
<evidence type="ECO:0000259" key="4">
    <source>
        <dbReference type="Pfam" id="PF12928"/>
    </source>
</evidence>
<reference evidence="5 6" key="1">
    <citation type="submission" date="2018-06" db="EMBL/GenBank/DDBJ databases">
        <title>The Genome of Cuscuta australis (Dodder) Provides Insight into the Evolution of Plant Parasitism.</title>
        <authorList>
            <person name="Liu H."/>
        </authorList>
    </citation>
    <scope>NUCLEOTIDE SEQUENCE [LARGE SCALE GENOMIC DNA]</scope>
    <source>
        <strain evidence="6">cv. Yunnan</strain>
        <tissue evidence="5">Vines</tissue>
    </source>
</reference>
<comment type="similarity">
    <text evidence="1">Belongs to the SEN54 family.</text>
</comment>
<dbReference type="EMBL" id="NQVE01000086">
    <property type="protein sequence ID" value="RAL49234.1"/>
    <property type="molecule type" value="Genomic_DNA"/>
</dbReference>